<dbReference type="RefSeq" id="WP_301125243.1">
    <property type="nucleotide sequence ID" value="NZ_JAUHPV010000001.1"/>
</dbReference>
<dbReference type="EMBL" id="JAUHPV010000001">
    <property type="protein sequence ID" value="MDN4471531.1"/>
    <property type="molecule type" value="Genomic_DNA"/>
</dbReference>
<feature type="region of interest" description="Disordered" evidence="1">
    <location>
        <begin position="134"/>
        <end position="241"/>
    </location>
</feature>
<dbReference type="InterPro" id="IPR016024">
    <property type="entry name" value="ARM-type_fold"/>
</dbReference>
<evidence type="ECO:0000256" key="1">
    <source>
        <dbReference type="SAM" id="MobiDB-lite"/>
    </source>
</evidence>
<keyword evidence="3" id="KW-1185">Reference proteome</keyword>
<gene>
    <name evidence="2" type="ORF">QQX04_00830</name>
</gene>
<evidence type="ECO:0008006" key="4">
    <source>
        <dbReference type="Google" id="ProtNLM"/>
    </source>
</evidence>
<dbReference type="Proteomes" id="UP001172738">
    <property type="component" value="Unassembled WGS sequence"/>
</dbReference>
<organism evidence="2 3">
    <name type="scientific">Demequina zhanjiangensis</name>
    <dbReference type="NCBI Taxonomy" id="3051659"/>
    <lineage>
        <taxon>Bacteria</taxon>
        <taxon>Bacillati</taxon>
        <taxon>Actinomycetota</taxon>
        <taxon>Actinomycetes</taxon>
        <taxon>Micrococcales</taxon>
        <taxon>Demequinaceae</taxon>
        <taxon>Demequina</taxon>
    </lineage>
</organism>
<sequence>MAQDERSWSRALMASSGVALDHDDRVTGPSHEWLEAGAADLSRPRLLEFAAHRDARIRETIALRPDCPTGLLATLAFDDDRSVRRAVAAHPRIAPAIATELARDRDQEVLRTLARNSAVDEAVVRALASHRRGEVRRTARRALEERASRGADRPHGPERDLEDLIPPELRDRWRPPSAEASPAPTRSARAYAPRPVVPSRPPVPEGAADAALEKVRPGEHAAPTFMPSAEALARSDTARQM</sequence>
<comment type="caution">
    <text evidence="2">The sequence shown here is derived from an EMBL/GenBank/DDBJ whole genome shotgun (WGS) entry which is preliminary data.</text>
</comment>
<evidence type="ECO:0000313" key="2">
    <source>
        <dbReference type="EMBL" id="MDN4471531.1"/>
    </source>
</evidence>
<proteinExistence type="predicted"/>
<dbReference type="Gene3D" id="1.25.10.10">
    <property type="entry name" value="Leucine-rich Repeat Variant"/>
    <property type="match status" value="1"/>
</dbReference>
<dbReference type="InterPro" id="IPR011989">
    <property type="entry name" value="ARM-like"/>
</dbReference>
<dbReference type="SUPFAM" id="SSF48371">
    <property type="entry name" value="ARM repeat"/>
    <property type="match status" value="1"/>
</dbReference>
<feature type="compositionally biased region" description="Basic and acidic residues" evidence="1">
    <location>
        <begin position="134"/>
        <end position="159"/>
    </location>
</feature>
<reference evidence="2" key="1">
    <citation type="submission" date="2023-06" db="EMBL/GenBank/DDBJ databases">
        <title>SYSU T00b26.</title>
        <authorList>
            <person name="Gao L."/>
            <person name="Fang B.-Z."/>
            <person name="Li W.-J."/>
        </authorList>
    </citation>
    <scope>NUCLEOTIDE SEQUENCE</scope>
    <source>
        <strain evidence="2">SYSU T00b26</strain>
    </source>
</reference>
<evidence type="ECO:0000313" key="3">
    <source>
        <dbReference type="Proteomes" id="UP001172738"/>
    </source>
</evidence>
<feature type="compositionally biased region" description="Pro residues" evidence="1">
    <location>
        <begin position="195"/>
        <end position="204"/>
    </location>
</feature>
<protein>
    <recommendedName>
        <fullName evidence="4">Leucine rich repeat variant</fullName>
    </recommendedName>
</protein>
<accession>A0ABT8FX99</accession>
<name>A0ABT8FX99_9MICO</name>